<keyword evidence="3" id="KW-0808">Transferase</keyword>
<dbReference type="AlphaFoldDB" id="A0A6L2LD05"/>
<feature type="region of interest" description="Disordered" evidence="1">
    <location>
        <begin position="395"/>
        <end position="416"/>
    </location>
</feature>
<keyword evidence="3" id="KW-0548">Nucleotidyltransferase</keyword>
<reference evidence="3" key="1">
    <citation type="journal article" date="2019" name="Sci. Rep.">
        <title>Draft genome of Tanacetum cinerariifolium, the natural source of mosquito coil.</title>
        <authorList>
            <person name="Yamashiro T."/>
            <person name="Shiraishi A."/>
            <person name="Satake H."/>
            <person name="Nakayama K."/>
        </authorList>
    </citation>
    <scope>NUCLEOTIDE SEQUENCE</scope>
</reference>
<feature type="domain" description="Retrotransposon gag" evidence="2">
    <location>
        <begin position="90"/>
        <end position="144"/>
    </location>
</feature>
<feature type="region of interest" description="Disordered" evidence="1">
    <location>
        <begin position="1"/>
        <end position="25"/>
    </location>
</feature>
<protein>
    <submittedName>
        <fullName evidence="3">Reverse transcriptase domain-containing protein</fullName>
    </submittedName>
</protein>
<dbReference type="Gene3D" id="2.40.70.10">
    <property type="entry name" value="Acid Proteases"/>
    <property type="match status" value="1"/>
</dbReference>
<organism evidence="3">
    <name type="scientific">Tanacetum cinerariifolium</name>
    <name type="common">Dalmatian daisy</name>
    <name type="synonym">Chrysanthemum cinerariifolium</name>
    <dbReference type="NCBI Taxonomy" id="118510"/>
    <lineage>
        <taxon>Eukaryota</taxon>
        <taxon>Viridiplantae</taxon>
        <taxon>Streptophyta</taxon>
        <taxon>Embryophyta</taxon>
        <taxon>Tracheophyta</taxon>
        <taxon>Spermatophyta</taxon>
        <taxon>Magnoliopsida</taxon>
        <taxon>eudicotyledons</taxon>
        <taxon>Gunneridae</taxon>
        <taxon>Pentapetalae</taxon>
        <taxon>asterids</taxon>
        <taxon>campanulids</taxon>
        <taxon>Asterales</taxon>
        <taxon>Asteraceae</taxon>
        <taxon>Asteroideae</taxon>
        <taxon>Anthemideae</taxon>
        <taxon>Anthemidinae</taxon>
        <taxon>Tanacetum</taxon>
    </lineage>
</organism>
<dbReference type="Pfam" id="PF03732">
    <property type="entry name" value="Retrotrans_gag"/>
    <property type="match status" value="1"/>
</dbReference>
<feature type="compositionally biased region" description="Polar residues" evidence="1">
    <location>
        <begin position="1"/>
        <end position="21"/>
    </location>
</feature>
<gene>
    <name evidence="3" type="ORF">Tci_030052</name>
</gene>
<accession>A0A6L2LD05</accession>
<dbReference type="CDD" id="cd00303">
    <property type="entry name" value="retropepsin_like"/>
    <property type="match status" value="1"/>
</dbReference>
<evidence type="ECO:0000259" key="2">
    <source>
        <dbReference type="Pfam" id="PF03732"/>
    </source>
</evidence>
<dbReference type="GO" id="GO:0003964">
    <property type="term" value="F:RNA-directed DNA polymerase activity"/>
    <property type="evidence" value="ECO:0007669"/>
    <property type="project" value="UniProtKB-KW"/>
</dbReference>
<dbReference type="EMBL" id="BKCJ010003940">
    <property type="protein sequence ID" value="GEU58074.1"/>
    <property type="molecule type" value="Genomic_DNA"/>
</dbReference>
<keyword evidence="3" id="KW-0695">RNA-directed DNA polymerase</keyword>
<dbReference type="PANTHER" id="PTHR33067:SF35">
    <property type="entry name" value="ASPARTIC PEPTIDASE DDI1-TYPE DOMAIN-CONTAINING PROTEIN"/>
    <property type="match status" value="1"/>
</dbReference>
<sequence length="669" mass="75546">MRTRSSSNLPVESSPNSTTFNPKHRNCRRSKKSFILRESPVDTIVDECTMAALLRVPTEGQSIGGSKKKPHVLFSLGRILFPKSLMNSSPSRTTNLCNEISNFQQRFEESFHEAWDRYKDLLCACPHHGFTELHQLDTFYNALNSADQDSLNSVVGGNMLERRTQYVLTIIKNKSKCLVADGNTFLKLRDNIQRYVSAAAVNYNQGNSNYHPPGVANQIRPSGFLPSNTIANPKGELKAISTRSGIVLDEPFIPIPLPFVNLEEDEREMLKALLSNKEKLLEMVNTPLNENCSAVILKKLPEKHRDPGKFLIPCGFSKLKCKALADIGASINLMPLSVWKEFGLPELISTQMTLKVANQAICTPAEISRDVFVSTARALIKVYGEEMILRDDLNSTKDLHPPHNVNPLSSSTTTSSPNHLLEEFADELALIKFLPENDDLPYDIESNLKVIKYLLHYDPIKKMDSILKDLIDQSNLADLNENLVGTMPEMFTDKHALDYSSPPLYDEYDDYLFEIKSDTKCAYDDPFDSKGEKIKESKLLINEFDLPRSNKNVKKLAISHASLILENFDPPLYELPFFKEVLGAETPLSFSFENEEKVFKPEILTSKGVHSSFIPELYHRGYKIFKIIKIRKSPMEIFFSLMERTSASYMFLVSTSIPHERINSGVGSS</sequence>
<dbReference type="InterPro" id="IPR021109">
    <property type="entry name" value="Peptidase_aspartic_dom_sf"/>
</dbReference>
<dbReference type="InterPro" id="IPR005162">
    <property type="entry name" value="Retrotrans_gag_dom"/>
</dbReference>
<comment type="caution">
    <text evidence="3">The sequence shown here is derived from an EMBL/GenBank/DDBJ whole genome shotgun (WGS) entry which is preliminary data.</text>
</comment>
<dbReference type="PANTHER" id="PTHR33067">
    <property type="entry name" value="RNA-DIRECTED DNA POLYMERASE-RELATED"/>
    <property type="match status" value="1"/>
</dbReference>
<proteinExistence type="predicted"/>
<evidence type="ECO:0000313" key="3">
    <source>
        <dbReference type="EMBL" id="GEU58074.1"/>
    </source>
</evidence>
<evidence type="ECO:0000256" key="1">
    <source>
        <dbReference type="SAM" id="MobiDB-lite"/>
    </source>
</evidence>
<name>A0A6L2LD05_TANCI</name>